<accession>E9HYA5</accession>
<protein>
    <submittedName>
        <fullName evidence="1">Uncharacterized protein</fullName>
    </submittedName>
</protein>
<sequence>MQNLEVHMTYLRFLTRGEVMNELLLKPNTPRFLLDRSMNEFFTVRSQVNYQASNTLQKVYLNSYMWDSAKSEVE</sequence>
<gene>
    <name evidence="1" type="ORF">DAPPUDRAFT_335679</name>
</gene>
<dbReference type="EMBL" id="GL733130">
    <property type="protein sequence ID" value="EFX63271.1"/>
    <property type="molecule type" value="Genomic_DNA"/>
</dbReference>
<evidence type="ECO:0000313" key="2">
    <source>
        <dbReference type="Proteomes" id="UP000000305"/>
    </source>
</evidence>
<proteinExistence type="predicted"/>
<name>E9HYA5_DAPPU</name>
<dbReference type="Proteomes" id="UP000000305">
    <property type="component" value="Unassembled WGS sequence"/>
</dbReference>
<keyword evidence="2" id="KW-1185">Reference proteome</keyword>
<dbReference type="InParanoid" id="E9HYA5"/>
<reference evidence="1 2" key="1">
    <citation type="journal article" date="2011" name="Science">
        <title>The ecoresponsive genome of Daphnia pulex.</title>
        <authorList>
            <person name="Colbourne J.K."/>
            <person name="Pfrender M.E."/>
            <person name="Gilbert D."/>
            <person name="Thomas W.K."/>
            <person name="Tucker A."/>
            <person name="Oakley T.H."/>
            <person name="Tokishita S."/>
            <person name="Aerts A."/>
            <person name="Arnold G.J."/>
            <person name="Basu M.K."/>
            <person name="Bauer D.J."/>
            <person name="Caceres C.E."/>
            <person name="Carmel L."/>
            <person name="Casola C."/>
            <person name="Choi J.H."/>
            <person name="Detter J.C."/>
            <person name="Dong Q."/>
            <person name="Dusheyko S."/>
            <person name="Eads B.D."/>
            <person name="Frohlich T."/>
            <person name="Geiler-Samerotte K.A."/>
            <person name="Gerlach D."/>
            <person name="Hatcher P."/>
            <person name="Jogdeo S."/>
            <person name="Krijgsveld J."/>
            <person name="Kriventseva E.V."/>
            <person name="Kultz D."/>
            <person name="Laforsch C."/>
            <person name="Lindquist E."/>
            <person name="Lopez J."/>
            <person name="Manak J.R."/>
            <person name="Muller J."/>
            <person name="Pangilinan J."/>
            <person name="Patwardhan R.P."/>
            <person name="Pitluck S."/>
            <person name="Pritham E.J."/>
            <person name="Rechtsteiner A."/>
            <person name="Rho M."/>
            <person name="Rogozin I.B."/>
            <person name="Sakarya O."/>
            <person name="Salamov A."/>
            <person name="Schaack S."/>
            <person name="Shapiro H."/>
            <person name="Shiga Y."/>
            <person name="Skalitzky C."/>
            <person name="Smith Z."/>
            <person name="Souvorov A."/>
            <person name="Sung W."/>
            <person name="Tang Z."/>
            <person name="Tsuchiya D."/>
            <person name="Tu H."/>
            <person name="Vos H."/>
            <person name="Wang M."/>
            <person name="Wolf Y.I."/>
            <person name="Yamagata H."/>
            <person name="Yamada T."/>
            <person name="Ye Y."/>
            <person name="Shaw J.R."/>
            <person name="Andrews J."/>
            <person name="Crease T.J."/>
            <person name="Tang H."/>
            <person name="Lucas S.M."/>
            <person name="Robertson H.M."/>
            <person name="Bork P."/>
            <person name="Koonin E.V."/>
            <person name="Zdobnov E.M."/>
            <person name="Grigoriev I.V."/>
            <person name="Lynch M."/>
            <person name="Boore J.L."/>
        </authorList>
    </citation>
    <scope>NUCLEOTIDE SEQUENCE [LARGE SCALE GENOMIC DNA]</scope>
</reference>
<dbReference type="KEGG" id="dpx:DAPPUDRAFT_335679"/>
<dbReference type="AlphaFoldDB" id="E9HYA5"/>
<dbReference type="HOGENOM" id="CLU_2690348_0_0_1"/>
<evidence type="ECO:0000313" key="1">
    <source>
        <dbReference type="EMBL" id="EFX63271.1"/>
    </source>
</evidence>
<organism evidence="1 2">
    <name type="scientific">Daphnia pulex</name>
    <name type="common">Water flea</name>
    <dbReference type="NCBI Taxonomy" id="6669"/>
    <lineage>
        <taxon>Eukaryota</taxon>
        <taxon>Metazoa</taxon>
        <taxon>Ecdysozoa</taxon>
        <taxon>Arthropoda</taxon>
        <taxon>Crustacea</taxon>
        <taxon>Branchiopoda</taxon>
        <taxon>Diplostraca</taxon>
        <taxon>Cladocera</taxon>
        <taxon>Anomopoda</taxon>
        <taxon>Daphniidae</taxon>
        <taxon>Daphnia</taxon>
    </lineage>
</organism>